<organism evidence="1 2">
    <name type="scientific">Hyaloscypha variabilis (strain UAMH 11265 / GT02V1 / F)</name>
    <name type="common">Meliniomyces variabilis</name>
    <dbReference type="NCBI Taxonomy" id="1149755"/>
    <lineage>
        <taxon>Eukaryota</taxon>
        <taxon>Fungi</taxon>
        <taxon>Dikarya</taxon>
        <taxon>Ascomycota</taxon>
        <taxon>Pezizomycotina</taxon>
        <taxon>Leotiomycetes</taxon>
        <taxon>Helotiales</taxon>
        <taxon>Hyaloscyphaceae</taxon>
        <taxon>Hyaloscypha</taxon>
        <taxon>Hyaloscypha variabilis</taxon>
    </lineage>
</organism>
<gene>
    <name evidence="1" type="ORF">L207DRAFT_565338</name>
</gene>
<evidence type="ECO:0000313" key="2">
    <source>
        <dbReference type="Proteomes" id="UP000235786"/>
    </source>
</evidence>
<sequence length="233" mass="25437">MEMFEGRLERDVRQAGVGSLAHSRLRRRPVAETESQDQMSELTLIVGPIGRAIGEDDAYRQIQLKRISGPGLSRIRCWSRLLRVLGVAPLILRVFEEFGSGCFDDDTTVTNTRARAKETGGGGEVREREALVEEEEEQKRGGRAGCLCNGARSIRSCILPPVLSARLFPLSLSPLSPLGTGFHIRSQIAAPQVGRAGLRRPSGWTDPLAGWLAAGALGVRTVSTRDRARLRAL</sequence>
<dbReference type="Proteomes" id="UP000235786">
    <property type="component" value="Unassembled WGS sequence"/>
</dbReference>
<dbReference type="AlphaFoldDB" id="A0A2J6RSI8"/>
<proteinExistence type="predicted"/>
<dbReference type="EMBL" id="KZ613944">
    <property type="protein sequence ID" value="PMD41474.1"/>
    <property type="molecule type" value="Genomic_DNA"/>
</dbReference>
<reference evidence="1 2" key="1">
    <citation type="submission" date="2016-04" db="EMBL/GenBank/DDBJ databases">
        <title>A degradative enzymes factory behind the ericoid mycorrhizal symbiosis.</title>
        <authorList>
            <consortium name="DOE Joint Genome Institute"/>
            <person name="Martino E."/>
            <person name="Morin E."/>
            <person name="Grelet G."/>
            <person name="Kuo A."/>
            <person name="Kohler A."/>
            <person name="Daghino S."/>
            <person name="Barry K."/>
            <person name="Choi C."/>
            <person name="Cichocki N."/>
            <person name="Clum A."/>
            <person name="Copeland A."/>
            <person name="Hainaut M."/>
            <person name="Haridas S."/>
            <person name="Labutti K."/>
            <person name="Lindquist E."/>
            <person name="Lipzen A."/>
            <person name="Khouja H.-R."/>
            <person name="Murat C."/>
            <person name="Ohm R."/>
            <person name="Olson A."/>
            <person name="Spatafora J."/>
            <person name="Veneault-Fourrey C."/>
            <person name="Henrissat B."/>
            <person name="Grigoriev I."/>
            <person name="Martin F."/>
            <person name="Perotto S."/>
        </authorList>
    </citation>
    <scope>NUCLEOTIDE SEQUENCE [LARGE SCALE GENOMIC DNA]</scope>
    <source>
        <strain evidence="1 2">F</strain>
    </source>
</reference>
<evidence type="ECO:0000313" key="1">
    <source>
        <dbReference type="EMBL" id="PMD41474.1"/>
    </source>
</evidence>
<keyword evidence="2" id="KW-1185">Reference proteome</keyword>
<protein>
    <submittedName>
        <fullName evidence="1">Uncharacterized protein</fullName>
    </submittedName>
</protein>
<accession>A0A2J6RSI8</accession>
<name>A0A2J6RSI8_HYAVF</name>